<dbReference type="Proteomes" id="UP000007148">
    <property type="component" value="Unassembled WGS sequence"/>
</dbReference>
<evidence type="ECO:0000313" key="3">
    <source>
        <dbReference type="Proteomes" id="UP000007148"/>
    </source>
</evidence>
<dbReference type="OrthoDB" id="9451547at2759"/>
<protein>
    <submittedName>
        <fullName evidence="2">Uncharacterized protein</fullName>
    </submittedName>
</protein>
<feature type="compositionally biased region" description="Basic and acidic residues" evidence="1">
    <location>
        <begin position="237"/>
        <end position="251"/>
    </location>
</feature>
<dbReference type="EMBL" id="CAFZ01000111">
    <property type="protein sequence ID" value="CCA71232.1"/>
    <property type="molecule type" value="Genomic_DNA"/>
</dbReference>
<gene>
    <name evidence="2" type="ORF">PIIN_05170</name>
</gene>
<keyword evidence="3" id="KW-1185">Reference proteome</keyword>
<sequence length="290" mass="31951">MRSSQRVQADIPPIPSVGGVSLDNDDASKDEVEGAADEGEPLSVALNEALVENRAVTAIRHALDPSNHGKPLEEGEHILPVGSLEGSPDESFFLLSHAVASRPTKWTQGSHDQSIEGSKAKWTQGLQDGTMGAPVPKTGYLSLPAPGGASSGVNPWKDEYPEGSETERERERERSVRYRSLRGQIDMTETDSEAEPSRRMAALLRMNEAAEARTRRPPRSRGRRSEASQSQAAMSNAEDRPVVERRKRRQDELPKDGWAGTLVEIWIILQVRPFFLLKPVHLITGIARLR</sequence>
<comment type="caution">
    <text evidence="2">The sequence shown here is derived from an EMBL/GenBank/DDBJ whole genome shotgun (WGS) entry which is preliminary data.</text>
</comment>
<proteinExistence type="predicted"/>
<dbReference type="AlphaFoldDB" id="G4TIT7"/>
<feature type="region of interest" description="Disordered" evidence="1">
    <location>
        <begin position="1"/>
        <end position="41"/>
    </location>
</feature>
<dbReference type="HOGENOM" id="CLU_960151_0_0_1"/>
<feature type="region of interest" description="Disordered" evidence="1">
    <location>
        <begin position="62"/>
        <end position="84"/>
    </location>
</feature>
<reference evidence="2 3" key="1">
    <citation type="journal article" date="2011" name="PLoS Pathog.">
        <title>Endophytic Life Strategies Decoded by Genome and Transcriptome Analyses of the Mutualistic Root Symbiont Piriformospora indica.</title>
        <authorList>
            <person name="Zuccaro A."/>
            <person name="Lahrmann U."/>
            <person name="Guldener U."/>
            <person name="Langen G."/>
            <person name="Pfiffi S."/>
            <person name="Biedenkopf D."/>
            <person name="Wong P."/>
            <person name="Samans B."/>
            <person name="Grimm C."/>
            <person name="Basiewicz M."/>
            <person name="Murat C."/>
            <person name="Martin F."/>
            <person name="Kogel K.H."/>
        </authorList>
    </citation>
    <scope>NUCLEOTIDE SEQUENCE [LARGE SCALE GENOMIC DNA]</scope>
    <source>
        <strain evidence="2 3">DSM 11827</strain>
    </source>
</reference>
<feature type="compositionally biased region" description="Basic and acidic residues" evidence="1">
    <location>
        <begin position="156"/>
        <end position="176"/>
    </location>
</feature>
<name>G4TIT7_SERID</name>
<evidence type="ECO:0000313" key="2">
    <source>
        <dbReference type="EMBL" id="CCA71232.1"/>
    </source>
</evidence>
<accession>G4TIT7</accession>
<feature type="region of interest" description="Disordered" evidence="1">
    <location>
        <begin position="125"/>
        <end position="251"/>
    </location>
</feature>
<organism evidence="2 3">
    <name type="scientific">Serendipita indica (strain DSM 11827)</name>
    <name type="common">Root endophyte fungus</name>
    <name type="synonym">Piriformospora indica</name>
    <dbReference type="NCBI Taxonomy" id="1109443"/>
    <lineage>
        <taxon>Eukaryota</taxon>
        <taxon>Fungi</taxon>
        <taxon>Dikarya</taxon>
        <taxon>Basidiomycota</taxon>
        <taxon>Agaricomycotina</taxon>
        <taxon>Agaricomycetes</taxon>
        <taxon>Sebacinales</taxon>
        <taxon>Serendipitaceae</taxon>
        <taxon>Serendipita</taxon>
    </lineage>
</organism>
<evidence type="ECO:0000256" key="1">
    <source>
        <dbReference type="SAM" id="MobiDB-lite"/>
    </source>
</evidence>
<dbReference type="InParanoid" id="G4TIT7"/>